<name>A0ABQ1P5R9_9GAMM</name>
<gene>
    <name evidence="1" type="ORF">GCM10007418_03850</name>
</gene>
<sequence length="124" mass="13743">MIKPIDDLLVAWAEVHRMLMRGEPVGPLGVKCSLAAAIDSKGVVIPATTRGGYQGDPHFPITELAVTQLRYDLQRVVYEHYLLHPGEYASNARSLGYGCTRSYYNALDTAHQHIRHALSERLAA</sequence>
<protein>
    <submittedName>
        <fullName evidence="1">Uncharacterized protein</fullName>
    </submittedName>
</protein>
<accession>A0ABQ1P5R9</accession>
<proteinExistence type="predicted"/>
<dbReference type="Proteomes" id="UP000638188">
    <property type="component" value="Unassembled WGS sequence"/>
</dbReference>
<dbReference type="EMBL" id="BMFF01000001">
    <property type="protein sequence ID" value="GGC87319.1"/>
    <property type="molecule type" value="Genomic_DNA"/>
</dbReference>
<dbReference type="RefSeq" id="WP_150277530.1">
    <property type="nucleotide sequence ID" value="NZ_BMFF01000001.1"/>
</dbReference>
<evidence type="ECO:0000313" key="1">
    <source>
        <dbReference type="EMBL" id="GGC87319.1"/>
    </source>
</evidence>
<keyword evidence="2" id="KW-1185">Reference proteome</keyword>
<evidence type="ECO:0000313" key="2">
    <source>
        <dbReference type="Proteomes" id="UP000638188"/>
    </source>
</evidence>
<comment type="caution">
    <text evidence="1">The sequence shown here is derived from an EMBL/GenBank/DDBJ whole genome shotgun (WGS) entry which is preliminary data.</text>
</comment>
<organism evidence="1 2">
    <name type="scientific">Halopseudomonas salina</name>
    <dbReference type="NCBI Taxonomy" id="1323744"/>
    <lineage>
        <taxon>Bacteria</taxon>
        <taxon>Pseudomonadati</taxon>
        <taxon>Pseudomonadota</taxon>
        <taxon>Gammaproteobacteria</taxon>
        <taxon>Pseudomonadales</taxon>
        <taxon>Pseudomonadaceae</taxon>
        <taxon>Halopseudomonas</taxon>
    </lineage>
</organism>
<reference evidence="2" key="1">
    <citation type="journal article" date="2019" name="Int. J. Syst. Evol. Microbiol.">
        <title>The Global Catalogue of Microorganisms (GCM) 10K type strain sequencing project: providing services to taxonomists for standard genome sequencing and annotation.</title>
        <authorList>
            <consortium name="The Broad Institute Genomics Platform"/>
            <consortium name="The Broad Institute Genome Sequencing Center for Infectious Disease"/>
            <person name="Wu L."/>
            <person name="Ma J."/>
        </authorList>
    </citation>
    <scope>NUCLEOTIDE SEQUENCE [LARGE SCALE GENOMIC DNA]</scope>
    <source>
        <strain evidence="2">CGMCC 1.12482</strain>
    </source>
</reference>